<dbReference type="EMBL" id="FNFF01000001">
    <property type="protein sequence ID" value="SDJ62116.1"/>
    <property type="molecule type" value="Genomic_DNA"/>
</dbReference>
<reference evidence="2 3" key="1">
    <citation type="submission" date="2016-10" db="EMBL/GenBank/DDBJ databases">
        <authorList>
            <person name="de Groot N.N."/>
        </authorList>
    </citation>
    <scope>NUCLEOTIDE SEQUENCE [LARGE SCALE GENOMIC DNA]</scope>
    <source>
        <strain evidence="2 3">CGMCC 4.5727</strain>
    </source>
</reference>
<dbReference type="Proteomes" id="UP000199155">
    <property type="component" value="Unassembled WGS sequence"/>
</dbReference>
<feature type="compositionally biased region" description="Basic and acidic residues" evidence="1">
    <location>
        <begin position="65"/>
        <end position="75"/>
    </location>
</feature>
<evidence type="ECO:0000313" key="2">
    <source>
        <dbReference type="EMBL" id="SDJ62116.1"/>
    </source>
</evidence>
<keyword evidence="3" id="KW-1185">Reference proteome</keyword>
<evidence type="ECO:0000313" key="3">
    <source>
        <dbReference type="Proteomes" id="UP000199155"/>
    </source>
</evidence>
<protein>
    <recommendedName>
        <fullName evidence="4">Tat pathway signal sequence domain protein</fullName>
    </recommendedName>
</protein>
<dbReference type="AlphaFoldDB" id="A0A1G8V7K9"/>
<gene>
    <name evidence="2" type="ORF">SAMN05421806_1011308</name>
</gene>
<name>A0A1G8V7K9_9ACTN</name>
<dbReference type="RefSeq" id="WP_245769157.1">
    <property type="nucleotide sequence ID" value="NZ_FNFF01000001.1"/>
</dbReference>
<evidence type="ECO:0000256" key="1">
    <source>
        <dbReference type="SAM" id="MobiDB-lite"/>
    </source>
</evidence>
<proteinExistence type="predicted"/>
<feature type="region of interest" description="Disordered" evidence="1">
    <location>
        <begin position="37"/>
        <end position="75"/>
    </location>
</feature>
<evidence type="ECO:0008006" key="4">
    <source>
        <dbReference type="Google" id="ProtNLM"/>
    </source>
</evidence>
<dbReference type="STRING" id="417292.SAMN05421806_1011308"/>
<organism evidence="2 3">
    <name type="scientific">Streptomyces indicus</name>
    <dbReference type="NCBI Taxonomy" id="417292"/>
    <lineage>
        <taxon>Bacteria</taxon>
        <taxon>Bacillati</taxon>
        <taxon>Actinomycetota</taxon>
        <taxon>Actinomycetes</taxon>
        <taxon>Kitasatosporales</taxon>
        <taxon>Streptomycetaceae</taxon>
        <taxon>Streptomyces</taxon>
    </lineage>
</organism>
<sequence length="263" mass="27712">MRTLMHRHLGKVVAGAAVAVTGTAVMVGITLPGTAEAGAGRSTTAGQQKEVPALPPARIEAAPEEGDKGVGRDPLTDDELQRAEEIASGAAQLTGGRDVEGDRGVQHLATNLGELSPQEQAAATAPRRAELTYYDYKTDSLITKTVDLAAGEVVATDTQKGVQAPASREENREATELLLKSPLADDLKKDYKDATGKKLAGPDQLQVHSMIFRSAADAPAPGKLADCGKHRCVRLFPKVVNGPWIDARDLIVDLSARTVGRLP</sequence>
<accession>A0A1G8V7K9</accession>